<dbReference type="EMBL" id="QUOV01000001">
    <property type="protein sequence ID" value="REL34553.1"/>
    <property type="molecule type" value="Genomic_DNA"/>
</dbReference>
<dbReference type="InterPro" id="IPR003439">
    <property type="entry name" value="ABC_transporter-like_ATP-bd"/>
</dbReference>
<dbReference type="PROSITE" id="PS51866">
    <property type="entry name" value="MOP"/>
    <property type="match status" value="1"/>
</dbReference>
<dbReference type="Pfam" id="PF00005">
    <property type="entry name" value="ABC_tran"/>
    <property type="match status" value="1"/>
</dbReference>
<keyword evidence="1" id="KW-0813">Transport</keyword>
<reference evidence="11 12" key="1">
    <citation type="submission" date="2018-08" db="EMBL/GenBank/DDBJ databases">
        <title>Thalassotalea euphylliae genome.</title>
        <authorList>
            <person name="Summers S."/>
            <person name="Rice S.A."/>
            <person name="Freckelton M.L."/>
            <person name="Nedved B.T."/>
            <person name="Hadfield M.G."/>
        </authorList>
    </citation>
    <scope>NUCLEOTIDE SEQUENCE [LARGE SCALE GENOMIC DNA]</scope>
    <source>
        <strain evidence="11 12">H2</strain>
    </source>
</reference>
<organism evidence="11 12">
    <name type="scientific">Thalassotalea euphylliae</name>
    <dbReference type="NCBI Taxonomy" id="1655234"/>
    <lineage>
        <taxon>Bacteria</taxon>
        <taxon>Pseudomonadati</taxon>
        <taxon>Pseudomonadota</taxon>
        <taxon>Gammaproteobacteria</taxon>
        <taxon>Alteromonadales</taxon>
        <taxon>Colwelliaceae</taxon>
        <taxon>Thalassotalea</taxon>
    </lineage>
</organism>
<dbReference type="InterPro" id="IPR017871">
    <property type="entry name" value="ABC_transporter-like_CS"/>
</dbReference>
<evidence type="ECO:0000256" key="4">
    <source>
        <dbReference type="ARBA" id="ARBA00022741"/>
    </source>
</evidence>
<evidence type="ECO:0000256" key="7">
    <source>
        <dbReference type="ARBA" id="ARBA00023136"/>
    </source>
</evidence>
<keyword evidence="7" id="KW-0472">Membrane</keyword>
<evidence type="ECO:0000313" key="12">
    <source>
        <dbReference type="Proteomes" id="UP000256999"/>
    </source>
</evidence>
<dbReference type="InterPro" id="IPR005116">
    <property type="entry name" value="Transp-assoc_OB_typ1"/>
</dbReference>
<name>A0A3E0UD95_9GAMM</name>
<keyword evidence="2" id="KW-1003">Cell membrane</keyword>
<dbReference type="Pfam" id="PF03459">
    <property type="entry name" value="TOBE"/>
    <property type="match status" value="1"/>
</dbReference>
<keyword evidence="3 8" id="KW-0500">Molybdenum</keyword>
<dbReference type="GO" id="GO:0015689">
    <property type="term" value="P:molybdate ion transport"/>
    <property type="evidence" value="ECO:0007669"/>
    <property type="project" value="InterPro"/>
</dbReference>
<dbReference type="GO" id="GO:0016887">
    <property type="term" value="F:ATP hydrolysis activity"/>
    <property type="evidence" value="ECO:0007669"/>
    <property type="project" value="InterPro"/>
</dbReference>
<evidence type="ECO:0000313" key="11">
    <source>
        <dbReference type="EMBL" id="REL34553.1"/>
    </source>
</evidence>
<sequence>MSYLEVNIKAQLANFSLAVEERIPLTGIVGLFGHSGAGKSTLLKTIAGLKTPAVGDISLADTKLLATKERLNIASKHRRIVGVFQQDSLFPHLNVRDNLRFGRKRLSSPTLDADKIIEQAGLTLLLDRKVTYLSGGERQKVALVQAILAEPKLLILDEPVTALDRQNKLAILQLIKLLHLTTQMPMLFVSHNISEHEFLCEQLYVMENGQIIERGEISGVVAQLTQEQRIVPQTVLKVEQTDLPEQKGLARQNGLMQLRTPNGLELYTLSGRIIFNQGSSVCSILASDISVCTSPPDHSSIVNQLSGIITHISVHQHQALLTVNCSGQEFFSAITSYSMSQLALTVNQPIYLQFKASALQQLAYQGD</sequence>
<dbReference type="InterPro" id="IPR050334">
    <property type="entry name" value="Molybdenum_import_ModC"/>
</dbReference>
<dbReference type="OrthoDB" id="9802264at2"/>
<dbReference type="SMART" id="SM00382">
    <property type="entry name" value="AAA"/>
    <property type="match status" value="1"/>
</dbReference>
<dbReference type="PROSITE" id="PS50893">
    <property type="entry name" value="ABC_TRANSPORTER_2"/>
    <property type="match status" value="1"/>
</dbReference>
<dbReference type="PANTHER" id="PTHR43514">
    <property type="entry name" value="ABC TRANSPORTER I FAMILY MEMBER 10"/>
    <property type="match status" value="1"/>
</dbReference>
<evidence type="ECO:0000259" key="10">
    <source>
        <dbReference type="PROSITE" id="PS51866"/>
    </source>
</evidence>
<evidence type="ECO:0000256" key="3">
    <source>
        <dbReference type="ARBA" id="ARBA00022505"/>
    </source>
</evidence>
<dbReference type="Gene3D" id="2.40.50.100">
    <property type="match status" value="1"/>
</dbReference>
<dbReference type="Proteomes" id="UP000256999">
    <property type="component" value="Unassembled WGS sequence"/>
</dbReference>
<keyword evidence="4" id="KW-0547">Nucleotide-binding</keyword>
<evidence type="ECO:0000256" key="8">
    <source>
        <dbReference type="PROSITE-ProRule" id="PRU01213"/>
    </source>
</evidence>
<gene>
    <name evidence="11" type="ORF">DXX92_03820</name>
</gene>
<feature type="domain" description="Mop" evidence="10">
    <location>
        <begin position="298"/>
        <end position="363"/>
    </location>
</feature>
<evidence type="ECO:0000256" key="6">
    <source>
        <dbReference type="ARBA" id="ARBA00022967"/>
    </source>
</evidence>
<dbReference type="InterPro" id="IPR003593">
    <property type="entry name" value="AAA+_ATPase"/>
</dbReference>
<dbReference type="PROSITE" id="PS00211">
    <property type="entry name" value="ABC_TRANSPORTER_1"/>
    <property type="match status" value="1"/>
</dbReference>
<proteinExistence type="predicted"/>
<dbReference type="Gene3D" id="3.40.50.300">
    <property type="entry name" value="P-loop containing nucleotide triphosphate hydrolases"/>
    <property type="match status" value="1"/>
</dbReference>
<comment type="caution">
    <text evidence="11">The sequence shown here is derived from an EMBL/GenBank/DDBJ whole genome shotgun (WGS) entry which is preliminary data.</text>
</comment>
<evidence type="ECO:0000256" key="5">
    <source>
        <dbReference type="ARBA" id="ARBA00022840"/>
    </source>
</evidence>
<evidence type="ECO:0000259" key="9">
    <source>
        <dbReference type="PROSITE" id="PS50893"/>
    </source>
</evidence>
<dbReference type="InterPro" id="IPR008995">
    <property type="entry name" value="Mo/tungstate-bd_C_term_dom"/>
</dbReference>
<dbReference type="PANTHER" id="PTHR43514:SF4">
    <property type="entry name" value="ABC TRANSPORTER I FAMILY MEMBER 10"/>
    <property type="match status" value="1"/>
</dbReference>
<dbReference type="SUPFAM" id="SSF52540">
    <property type="entry name" value="P-loop containing nucleoside triphosphate hydrolases"/>
    <property type="match status" value="1"/>
</dbReference>
<dbReference type="GO" id="GO:0005524">
    <property type="term" value="F:ATP binding"/>
    <property type="evidence" value="ECO:0007669"/>
    <property type="project" value="UniProtKB-KW"/>
</dbReference>
<protein>
    <submittedName>
        <fullName evidence="11">ATP-binding cassette domain-containing protein</fullName>
    </submittedName>
</protein>
<evidence type="ECO:0000256" key="2">
    <source>
        <dbReference type="ARBA" id="ARBA00022475"/>
    </source>
</evidence>
<dbReference type="InterPro" id="IPR004606">
    <property type="entry name" value="Mop_domain"/>
</dbReference>
<keyword evidence="5 11" id="KW-0067">ATP-binding</keyword>
<keyword evidence="6" id="KW-1278">Translocase</keyword>
<dbReference type="AlphaFoldDB" id="A0A3E0UD95"/>
<feature type="domain" description="ABC transporter" evidence="9">
    <location>
        <begin position="1"/>
        <end position="233"/>
    </location>
</feature>
<dbReference type="InterPro" id="IPR027417">
    <property type="entry name" value="P-loop_NTPase"/>
</dbReference>
<dbReference type="SUPFAM" id="SSF50331">
    <property type="entry name" value="MOP-like"/>
    <property type="match status" value="1"/>
</dbReference>
<dbReference type="RefSeq" id="WP_115999230.1">
    <property type="nucleotide sequence ID" value="NZ_QUOV01000001.1"/>
</dbReference>
<accession>A0A3E0UD95</accession>
<evidence type="ECO:0000256" key="1">
    <source>
        <dbReference type="ARBA" id="ARBA00022448"/>
    </source>
</evidence>